<proteinExistence type="predicted"/>
<organism evidence="2 3">
    <name type="scientific">Psychroserpens luteus</name>
    <dbReference type="NCBI Taxonomy" id="1434066"/>
    <lineage>
        <taxon>Bacteria</taxon>
        <taxon>Pseudomonadati</taxon>
        <taxon>Bacteroidota</taxon>
        <taxon>Flavobacteriia</taxon>
        <taxon>Flavobacteriales</taxon>
        <taxon>Flavobacteriaceae</taxon>
        <taxon>Psychroserpens</taxon>
    </lineage>
</organism>
<evidence type="ECO:0000313" key="2">
    <source>
        <dbReference type="EMBL" id="MFD2916361.1"/>
    </source>
</evidence>
<feature type="transmembrane region" description="Helical" evidence="1">
    <location>
        <begin position="14"/>
        <end position="35"/>
    </location>
</feature>
<dbReference type="Proteomes" id="UP001597548">
    <property type="component" value="Unassembled WGS sequence"/>
</dbReference>
<keyword evidence="3" id="KW-1185">Reference proteome</keyword>
<keyword evidence="1" id="KW-0812">Transmembrane</keyword>
<gene>
    <name evidence="2" type="ORF">ACFS29_11965</name>
</gene>
<name>A0ABW5ZV02_9FLAO</name>
<comment type="caution">
    <text evidence="2">The sequence shown here is derived from an EMBL/GenBank/DDBJ whole genome shotgun (WGS) entry which is preliminary data.</text>
</comment>
<dbReference type="RefSeq" id="WP_194508358.1">
    <property type="nucleotide sequence ID" value="NZ_JADILU010000004.1"/>
</dbReference>
<sequence>MDWIMEFLNSEKTLYLFAGIIGIVSMLVGLLFLLFSNHKSFAITMIVIGILEMAVMFPTYLKYEQKINDKISIYKSNGTEFLETESISSKKALKSFFWLKLTYGILIVALILAMSFLSPKSILFGIFMALILHFAFAITIDNFGEKFTKKYLTELTTAKNKMA</sequence>
<protein>
    <recommendedName>
        <fullName evidence="4">DUF3169 family protein</fullName>
    </recommendedName>
</protein>
<keyword evidence="1" id="KW-1133">Transmembrane helix</keyword>
<feature type="transmembrane region" description="Helical" evidence="1">
    <location>
        <begin position="41"/>
        <end position="61"/>
    </location>
</feature>
<dbReference type="EMBL" id="JBHUOS010000009">
    <property type="protein sequence ID" value="MFD2916361.1"/>
    <property type="molecule type" value="Genomic_DNA"/>
</dbReference>
<feature type="transmembrane region" description="Helical" evidence="1">
    <location>
        <begin position="97"/>
        <end position="116"/>
    </location>
</feature>
<evidence type="ECO:0000313" key="3">
    <source>
        <dbReference type="Proteomes" id="UP001597548"/>
    </source>
</evidence>
<keyword evidence="1" id="KW-0472">Membrane</keyword>
<evidence type="ECO:0000256" key="1">
    <source>
        <dbReference type="SAM" id="Phobius"/>
    </source>
</evidence>
<feature type="transmembrane region" description="Helical" evidence="1">
    <location>
        <begin position="122"/>
        <end position="140"/>
    </location>
</feature>
<evidence type="ECO:0008006" key="4">
    <source>
        <dbReference type="Google" id="ProtNLM"/>
    </source>
</evidence>
<reference evidence="3" key="1">
    <citation type="journal article" date="2019" name="Int. J. Syst. Evol. Microbiol.">
        <title>The Global Catalogue of Microorganisms (GCM) 10K type strain sequencing project: providing services to taxonomists for standard genome sequencing and annotation.</title>
        <authorList>
            <consortium name="The Broad Institute Genomics Platform"/>
            <consortium name="The Broad Institute Genome Sequencing Center for Infectious Disease"/>
            <person name="Wu L."/>
            <person name="Ma J."/>
        </authorList>
    </citation>
    <scope>NUCLEOTIDE SEQUENCE [LARGE SCALE GENOMIC DNA]</scope>
    <source>
        <strain evidence="3">KCTC 32514</strain>
    </source>
</reference>
<accession>A0ABW5ZV02</accession>